<organism evidence="2 3">
    <name type="scientific">Caerostris extrusa</name>
    <name type="common">Bark spider</name>
    <name type="synonym">Caerostris bankana</name>
    <dbReference type="NCBI Taxonomy" id="172846"/>
    <lineage>
        <taxon>Eukaryota</taxon>
        <taxon>Metazoa</taxon>
        <taxon>Ecdysozoa</taxon>
        <taxon>Arthropoda</taxon>
        <taxon>Chelicerata</taxon>
        <taxon>Arachnida</taxon>
        <taxon>Araneae</taxon>
        <taxon>Araneomorphae</taxon>
        <taxon>Entelegynae</taxon>
        <taxon>Araneoidea</taxon>
        <taxon>Araneidae</taxon>
        <taxon>Caerostris</taxon>
    </lineage>
</organism>
<keyword evidence="3" id="KW-1185">Reference proteome</keyword>
<evidence type="ECO:0000256" key="1">
    <source>
        <dbReference type="SAM" id="MobiDB-lite"/>
    </source>
</evidence>
<sequence length="70" mass="7587">MLPSALEPRSQASKAKQSSHCTSHGCFTFSRPSELTSPSLKVLPKFNGNITPQVRGYDGEEPNLCLLPAK</sequence>
<name>A0AAV4VKU9_CAEEX</name>
<reference evidence="2 3" key="1">
    <citation type="submission" date="2021-06" db="EMBL/GenBank/DDBJ databases">
        <title>Caerostris extrusa draft genome.</title>
        <authorList>
            <person name="Kono N."/>
            <person name="Arakawa K."/>
        </authorList>
    </citation>
    <scope>NUCLEOTIDE SEQUENCE [LARGE SCALE GENOMIC DNA]</scope>
</reference>
<dbReference type="EMBL" id="BPLR01014684">
    <property type="protein sequence ID" value="GIY70550.1"/>
    <property type="molecule type" value="Genomic_DNA"/>
</dbReference>
<protein>
    <submittedName>
        <fullName evidence="2">Uncharacterized protein</fullName>
    </submittedName>
</protein>
<dbReference type="Proteomes" id="UP001054945">
    <property type="component" value="Unassembled WGS sequence"/>
</dbReference>
<feature type="region of interest" description="Disordered" evidence="1">
    <location>
        <begin position="1"/>
        <end position="24"/>
    </location>
</feature>
<evidence type="ECO:0000313" key="2">
    <source>
        <dbReference type="EMBL" id="GIY70550.1"/>
    </source>
</evidence>
<proteinExistence type="predicted"/>
<comment type="caution">
    <text evidence="2">The sequence shown here is derived from an EMBL/GenBank/DDBJ whole genome shotgun (WGS) entry which is preliminary data.</text>
</comment>
<feature type="compositionally biased region" description="Polar residues" evidence="1">
    <location>
        <begin position="10"/>
        <end position="22"/>
    </location>
</feature>
<accession>A0AAV4VKU9</accession>
<evidence type="ECO:0000313" key="3">
    <source>
        <dbReference type="Proteomes" id="UP001054945"/>
    </source>
</evidence>
<dbReference type="AlphaFoldDB" id="A0AAV4VKU9"/>
<gene>
    <name evidence="2" type="ORF">CEXT_226611</name>
</gene>